<keyword evidence="4" id="KW-0804">Transcription</keyword>
<keyword evidence="2" id="KW-0805">Transcription regulation</keyword>
<dbReference type="PROSITE" id="PS00622">
    <property type="entry name" value="HTH_LUXR_1"/>
    <property type="match status" value="1"/>
</dbReference>
<dbReference type="PANTHER" id="PTHR43214:SF41">
    <property type="entry name" value="NITRATE_NITRITE RESPONSE REGULATOR PROTEIN NARP"/>
    <property type="match status" value="1"/>
</dbReference>
<dbReference type="SMART" id="SM00448">
    <property type="entry name" value="REC"/>
    <property type="match status" value="1"/>
</dbReference>
<dbReference type="InterPro" id="IPR016032">
    <property type="entry name" value="Sig_transdc_resp-reg_C-effctor"/>
</dbReference>
<feature type="transmembrane region" description="Helical" evidence="5">
    <location>
        <begin position="36"/>
        <end position="60"/>
    </location>
</feature>
<proteinExistence type="predicted"/>
<evidence type="ECO:0000259" key="7">
    <source>
        <dbReference type="PROSITE" id="PS50110"/>
    </source>
</evidence>
<dbReference type="SUPFAM" id="SSF46894">
    <property type="entry name" value="C-terminal effector domain of the bipartite response regulators"/>
    <property type="match status" value="1"/>
</dbReference>
<comment type="caution">
    <text evidence="8">The sequence shown here is derived from an EMBL/GenBank/DDBJ whole genome shotgun (WGS) entry which is preliminary data.</text>
</comment>
<sequence>LLVMIGLFVAAFAFIPLTNARIIVFPFVFENMSSVTAALMSVMFFAMFAATSLLPLYVLLQRHSDIEVVGQAADGRSAIDMVRKLSPDIVIMDISMPNLNGIDATRQILSEFPKTRIMAMSTHSDRSMVAKMLKAGATGYMLKSSAFSELISGIRAVSRNKTFLCTKVANVVLADYVNMLEDPKRGSTDNLTSRERQVLQMVAEGHPTKQIAASMHVSVKTVDSHRSHIMEKLNIHNMAGLTKYAIREGLTTL</sequence>
<dbReference type="Pfam" id="PF00196">
    <property type="entry name" value="GerE"/>
    <property type="match status" value="1"/>
</dbReference>
<reference evidence="8" key="1">
    <citation type="journal article" date="2015" name="Nature">
        <title>Complex archaea that bridge the gap between prokaryotes and eukaryotes.</title>
        <authorList>
            <person name="Spang A."/>
            <person name="Saw J.H."/>
            <person name="Jorgensen S.L."/>
            <person name="Zaremba-Niedzwiedzka K."/>
            <person name="Martijn J."/>
            <person name="Lind A.E."/>
            <person name="van Eijk R."/>
            <person name="Schleper C."/>
            <person name="Guy L."/>
            <person name="Ettema T.J."/>
        </authorList>
    </citation>
    <scope>NUCLEOTIDE SEQUENCE</scope>
</reference>
<keyword evidence="1" id="KW-0597">Phosphoprotein</keyword>
<name>A0A0F8ZRZ3_9ZZZZ</name>
<dbReference type="GO" id="GO:0003677">
    <property type="term" value="F:DNA binding"/>
    <property type="evidence" value="ECO:0007669"/>
    <property type="project" value="UniProtKB-KW"/>
</dbReference>
<dbReference type="Pfam" id="PF00072">
    <property type="entry name" value="Response_reg"/>
    <property type="match status" value="1"/>
</dbReference>
<dbReference type="SUPFAM" id="SSF52172">
    <property type="entry name" value="CheY-like"/>
    <property type="match status" value="1"/>
</dbReference>
<feature type="non-terminal residue" evidence="8">
    <location>
        <position position="1"/>
    </location>
</feature>
<dbReference type="GO" id="GO:0006355">
    <property type="term" value="P:regulation of DNA-templated transcription"/>
    <property type="evidence" value="ECO:0007669"/>
    <property type="project" value="InterPro"/>
</dbReference>
<dbReference type="CDD" id="cd06170">
    <property type="entry name" value="LuxR_C_like"/>
    <property type="match status" value="1"/>
</dbReference>
<evidence type="ECO:0000256" key="5">
    <source>
        <dbReference type="SAM" id="Phobius"/>
    </source>
</evidence>
<evidence type="ECO:0000313" key="8">
    <source>
        <dbReference type="EMBL" id="KKK69194.1"/>
    </source>
</evidence>
<dbReference type="InterPro" id="IPR001789">
    <property type="entry name" value="Sig_transdc_resp-reg_receiver"/>
</dbReference>
<dbReference type="GO" id="GO:0000160">
    <property type="term" value="P:phosphorelay signal transduction system"/>
    <property type="evidence" value="ECO:0007669"/>
    <property type="project" value="InterPro"/>
</dbReference>
<dbReference type="InterPro" id="IPR011006">
    <property type="entry name" value="CheY-like_superfamily"/>
</dbReference>
<dbReference type="InterPro" id="IPR039420">
    <property type="entry name" value="WalR-like"/>
</dbReference>
<dbReference type="PROSITE" id="PS50110">
    <property type="entry name" value="RESPONSE_REGULATORY"/>
    <property type="match status" value="1"/>
</dbReference>
<dbReference type="PROSITE" id="PS50043">
    <property type="entry name" value="HTH_LUXR_2"/>
    <property type="match status" value="1"/>
</dbReference>
<keyword evidence="5" id="KW-0812">Transmembrane</keyword>
<dbReference type="CDD" id="cd17535">
    <property type="entry name" value="REC_NarL-like"/>
    <property type="match status" value="1"/>
</dbReference>
<dbReference type="SMART" id="SM00421">
    <property type="entry name" value="HTH_LUXR"/>
    <property type="match status" value="1"/>
</dbReference>
<dbReference type="PRINTS" id="PR00038">
    <property type="entry name" value="HTHLUXR"/>
</dbReference>
<feature type="domain" description="HTH luxR-type" evidence="6">
    <location>
        <begin position="184"/>
        <end position="249"/>
    </location>
</feature>
<feature type="domain" description="Response regulatory" evidence="7">
    <location>
        <begin position="42"/>
        <end position="158"/>
    </location>
</feature>
<dbReference type="InterPro" id="IPR000792">
    <property type="entry name" value="Tscrpt_reg_LuxR_C"/>
</dbReference>
<keyword evidence="3" id="KW-0238">DNA-binding</keyword>
<evidence type="ECO:0000256" key="1">
    <source>
        <dbReference type="ARBA" id="ARBA00022553"/>
    </source>
</evidence>
<evidence type="ECO:0000259" key="6">
    <source>
        <dbReference type="PROSITE" id="PS50043"/>
    </source>
</evidence>
<keyword evidence="5" id="KW-0472">Membrane</keyword>
<evidence type="ECO:0000256" key="2">
    <source>
        <dbReference type="ARBA" id="ARBA00023015"/>
    </source>
</evidence>
<evidence type="ECO:0000256" key="3">
    <source>
        <dbReference type="ARBA" id="ARBA00023125"/>
    </source>
</evidence>
<evidence type="ECO:0008006" key="9">
    <source>
        <dbReference type="Google" id="ProtNLM"/>
    </source>
</evidence>
<evidence type="ECO:0000256" key="4">
    <source>
        <dbReference type="ARBA" id="ARBA00023163"/>
    </source>
</evidence>
<dbReference type="InterPro" id="IPR058245">
    <property type="entry name" value="NreC/VraR/RcsB-like_REC"/>
</dbReference>
<dbReference type="AlphaFoldDB" id="A0A0F8ZRZ3"/>
<accession>A0A0F8ZRZ3</accession>
<dbReference type="EMBL" id="LAZR01058771">
    <property type="protein sequence ID" value="KKK69194.1"/>
    <property type="molecule type" value="Genomic_DNA"/>
</dbReference>
<organism evidence="8">
    <name type="scientific">marine sediment metagenome</name>
    <dbReference type="NCBI Taxonomy" id="412755"/>
    <lineage>
        <taxon>unclassified sequences</taxon>
        <taxon>metagenomes</taxon>
        <taxon>ecological metagenomes</taxon>
    </lineage>
</organism>
<gene>
    <name evidence="8" type="ORF">LCGC14_2936480</name>
</gene>
<protein>
    <recommendedName>
        <fullName evidence="9">DNA-binding response regulator</fullName>
    </recommendedName>
</protein>
<dbReference type="PANTHER" id="PTHR43214">
    <property type="entry name" value="TWO-COMPONENT RESPONSE REGULATOR"/>
    <property type="match status" value="1"/>
</dbReference>
<keyword evidence="5" id="KW-1133">Transmembrane helix</keyword>
<dbReference type="Gene3D" id="3.40.50.2300">
    <property type="match status" value="1"/>
</dbReference>